<dbReference type="STRING" id="656179.AB870_02840"/>
<organism evidence="1 2">
    <name type="scientific">Pandoraea faecigallinarum</name>
    <dbReference type="NCBI Taxonomy" id="656179"/>
    <lineage>
        <taxon>Bacteria</taxon>
        <taxon>Pseudomonadati</taxon>
        <taxon>Pseudomonadota</taxon>
        <taxon>Betaproteobacteria</taxon>
        <taxon>Burkholderiales</taxon>
        <taxon>Burkholderiaceae</taxon>
        <taxon>Pandoraea</taxon>
    </lineage>
</organism>
<dbReference type="EMBL" id="CP011807">
    <property type="protein sequence ID" value="AKM29295.1"/>
    <property type="molecule type" value="Genomic_DNA"/>
</dbReference>
<dbReference type="RefSeq" id="WP_047905239.1">
    <property type="nucleotide sequence ID" value="NZ_CP011807.3"/>
</dbReference>
<dbReference type="PATRIC" id="fig|656179.3.peg.627"/>
<gene>
    <name evidence="1" type="ORF">AB870_02840</name>
</gene>
<proteinExistence type="predicted"/>
<evidence type="ECO:0000313" key="1">
    <source>
        <dbReference type="EMBL" id="AKM29295.1"/>
    </source>
</evidence>
<protein>
    <submittedName>
        <fullName evidence="1">Uncharacterized protein</fullName>
    </submittedName>
</protein>
<reference evidence="1" key="1">
    <citation type="submission" date="2016-06" db="EMBL/GenBank/DDBJ databases">
        <title>Complete Genome Sequence of Pandoraea faecigallinarum DSM-23572.</title>
        <authorList>
            <person name="Yong D."/>
            <person name="Ee R."/>
            <person name="Lim Y.-L."/>
            <person name="Yin W.-F."/>
            <person name="Chan K.-G."/>
        </authorList>
    </citation>
    <scope>NUCLEOTIDE SEQUENCE</scope>
    <source>
        <strain evidence="1">DSM 23572</strain>
    </source>
</reference>
<name>A0A0H3WP94_9BURK</name>
<dbReference type="AlphaFoldDB" id="A0A0H3WP94"/>
<accession>A0A0H3WP94</accession>
<keyword evidence="2" id="KW-1185">Reference proteome</keyword>
<sequence length="105" mass="11786">MDDAAWLGNILYSVFPADTLLSVSETTGRTRVEWTVPKIDRRNVPLVIDLDPVVRQRWEDESVGERIALEGRIRRSATNQLVDYDAAGSTAIPEAVVIRVHDIDL</sequence>
<dbReference type="KEGG" id="pfg:AB870_02840"/>
<evidence type="ECO:0000313" key="2">
    <source>
        <dbReference type="Proteomes" id="UP000035651"/>
    </source>
</evidence>
<dbReference type="Proteomes" id="UP000035651">
    <property type="component" value="Chromosome"/>
</dbReference>